<reference evidence="2" key="1">
    <citation type="journal article" date="2021" name="PeerJ">
        <title>Extensive microbial diversity within the chicken gut microbiome revealed by metagenomics and culture.</title>
        <authorList>
            <person name="Gilroy R."/>
            <person name="Ravi A."/>
            <person name="Getino M."/>
            <person name="Pursley I."/>
            <person name="Horton D.L."/>
            <person name="Alikhan N.F."/>
            <person name="Baker D."/>
            <person name="Gharbi K."/>
            <person name="Hall N."/>
            <person name="Watson M."/>
            <person name="Adriaenssens E.M."/>
            <person name="Foster-Nyarko E."/>
            <person name="Jarju S."/>
            <person name="Secka A."/>
            <person name="Antonio M."/>
            <person name="Oren A."/>
            <person name="Chaudhuri R.R."/>
            <person name="La Ragione R."/>
            <person name="Hildebrand F."/>
            <person name="Pallen M.J."/>
        </authorList>
    </citation>
    <scope>NUCLEOTIDE SEQUENCE</scope>
    <source>
        <strain evidence="2">ChiHcolR34-3080</strain>
    </source>
</reference>
<organism evidence="2 3">
    <name type="scientific">Candidatus Faecalibacterium intestinigallinarum</name>
    <dbReference type="NCBI Taxonomy" id="2838581"/>
    <lineage>
        <taxon>Bacteria</taxon>
        <taxon>Bacillati</taxon>
        <taxon>Bacillota</taxon>
        <taxon>Clostridia</taxon>
        <taxon>Eubacteriales</taxon>
        <taxon>Oscillospiraceae</taxon>
        <taxon>Faecalibacterium</taxon>
    </lineage>
</organism>
<dbReference type="Proteomes" id="UP000823933">
    <property type="component" value="Unassembled WGS sequence"/>
</dbReference>
<evidence type="ECO:0000313" key="3">
    <source>
        <dbReference type="Proteomes" id="UP000823933"/>
    </source>
</evidence>
<name>A0A9D1QB08_9FIRM</name>
<feature type="coiled-coil region" evidence="1">
    <location>
        <begin position="4"/>
        <end position="31"/>
    </location>
</feature>
<gene>
    <name evidence="2" type="ORF">H9890_07885</name>
</gene>
<reference evidence="2" key="2">
    <citation type="submission" date="2021-04" db="EMBL/GenBank/DDBJ databases">
        <authorList>
            <person name="Gilroy R."/>
        </authorList>
    </citation>
    <scope>NUCLEOTIDE SEQUENCE</scope>
    <source>
        <strain evidence="2">ChiHcolR34-3080</strain>
    </source>
</reference>
<accession>A0A9D1QB08</accession>
<proteinExistence type="predicted"/>
<comment type="caution">
    <text evidence="2">The sequence shown here is derived from an EMBL/GenBank/DDBJ whole genome shotgun (WGS) entry which is preliminary data.</text>
</comment>
<keyword evidence="1" id="KW-0175">Coiled coil</keyword>
<dbReference type="AlphaFoldDB" id="A0A9D1QB08"/>
<protein>
    <submittedName>
        <fullName evidence="2">Uncharacterized protein</fullName>
    </submittedName>
</protein>
<evidence type="ECO:0000256" key="1">
    <source>
        <dbReference type="SAM" id="Coils"/>
    </source>
</evidence>
<dbReference type="EMBL" id="DXHQ01000092">
    <property type="protein sequence ID" value="HIW09299.1"/>
    <property type="molecule type" value="Genomic_DNA"/>
</dbReference>
<sequence>MDRLEAFEAMLAGLQRQAAYEKEQMELLKAAGKEKSATYRQYFGNRMIYSQMLALYRQYGLIE</sequence>
<evidence type="ECO:0000313" key="2">
    <source>
        <dbReference type="EMBL" id="HIW09299.1"/>
    </source>
</evidence>